<evidence type="ECO:0000313" key="3">
    <source>
        <dbReference type="Proteomes" id="UP000283458"/>
    </source>
</evidence>
<dbReference type="EMBL" id="QYUL01000006">
    <property type="protein sequence ID" value="RJF76736.1"/>
    <property type="molecule type" value="Genomic_DNA"/>
</dbReference>
<comment type="caution">
    <text evidence="2">The sequence shown here is derived from an EMBL/GenBank/DDBJ whole genome shotgun (WGS) entry which is preliminary data.</text>
</comment>
<dbReference type="AlphaFoldDB" id="A0A418VL85"/>
<evidence type="ECO:0000313" key="2">
    <source>
        <dbReference type="EMBL" id="RJF76891.1"/>
    </source>
</evidence>
<evidence type="ECO:0008006" key="4">
    <source>
        <dbReference type="Google" id="ProtNLM"/>
    </source>
</evidence>
<dbReference type="InterPro" id="IPR029044">
    <property type="entry name" value="Nucleotide-diphossugar_trans"/>
</dbReference>
<protein>
    <recommendedName>
        <fullName evidence="4">Glycosyl transferase</fullName>
    </recommendedName>
</protein>
<reference evidence="2 3" key="1">
    <citation type="submission" date="2018-09" db="EMBL/GenBank/DDBJ databases">
        <authorList>
            <person name="Zhu H."/>
        </authorList>
    </citation>
    <scope>NUCLEOTIDE SEQUENCE [LARGE SCALE GENOMIC DNA]</scope>
    <source>
        <strain evidence="2 3">K2W22B-5</strain>
    </source>
</reference>
<dbReference type="Gene3D" id="3.90.550.10">
    <property type="entry name" value="Spore Coat Polysaccharide Biosynthesis Protein SpsA, Chain A"/>
    <property type="match status" value="1"/>
</dbReference>
<proteinExistence type="predicted"/>
<evidence type="ECO:0000313" key="1">
    <source>
        <dbReference type="EMBL" id="RJF76736.1"/>
    </source>
</evidence>
<dbReference type="Proteomes" id="UP000283458">
    <property type="component" value="Unassembled WGS sequence"/>
</dbReference>
<dbReference type="OrthoDB" id="7157498at2"/>
<dbReference type="EMBL" id="QYUL01000006">
    <property type="protein sequence ID" value="RJF76891.1"/>
    <property type="molecule type" value="Genomic_DNA"/>
</dbReference>
<gene>
    <name evidence="1" type="ORF">D3877_27960</name>
    <name evidence="2" type="ORF">D3877_28890</name>
</gene>
<name>A0A418VL85_9PROT</name>
<keyword evidence="3" id="KW-1185">Reference proteome</keyword>
<dbReference type="RefSeq" id="WP_119834090.1">
    <property type="nucleotide sequence ID" value="NZ_QYUL01000006.1"/>
</dbReference>
<sequence length="322" mass="35314">MTPADTIIVTSANTAYAPLLAGLLESVRDHGGGLPVGILDTGLTVEDRDRFAPYVDRFAVPDWHMSAEHQARFRPPEWIKAMTARPHLRDYFPGYQTYIWLDADTWVATPTALATLAAAAAGRDIAVVPTVDPAYTRYHGLGALKARAAILPVYRTLLPEALAQTMLVLGEICSGVFAMPTGSPIWDLWAAEIGPILDFSMERSDTLYHIFEQTALNLAVHRRHADAAFLPARFNWVLGEARPLIDDTTGSLRVPQPPHDVIEILHLIHSGRSIADKMAPLETHTLTGRSIQTPFDYRAIRELGHRPPVGLSVGGHDAVYAP</sequence>
<dbReference type="SUPFAM" id="SSF53448">
    <property type="entry name" value="Nucleotide-diphospho-sugar transferases"/>
    <property type="match status" value="1"/>
</dbReference>
<organism evidence="2 3">
    <name type="scientific">Azospirillum cavernae</name>
    <dbReference type="NCBI Taxonomy" id="2320860"/>
    <lineage>
        <taxon>Bacteria</taxon>
        <taxon>Pseudomonadati</taxon>
        <taxon>Pseudomonadota</taxon>
        <taxon>Alphaproteobacteria</taxon>
        <taxon>Rhodospirillales</taxon>
        <taxon>Azospirillaceae</taxon>
        <taxon>Azospirillum</taxon>
    </lineage>
</organism>
<accession>A0A418VL85</accession>